<dbReference type="PROSITE" id="PS50109">
    <property type="entry name" value="HIS_KIN"/>
    <property type="match status" value="1"/>
</dbReference>
<dbReference type="PANTHER" id="PTHR43711:SF1">
    <property type="entry name" value="HISTIDINE KINASE 1"/>
    <property type="match status" value="1"/>
</dbReference>
<dbReference type="STRING" id="483219.LILAB_07910"/>
<dbReference type="InterPro" id="IPR004358">
    <property type="entry name" value="Sig_transdc_His_kin-like_C"/>
</dbReference>
<dbReference type="InterPro" id="IPR036890">
    <property type="entry name" value="HATPase_C_sf"/>
</dbReference>
<evidence type="ECO:0000256" key="5">
    <source>
        <dbReference type="ARBA" id="ARBA00023012"/>
    </source>
</evidence>
<dbReference type="SMART" id="SM00387">
    <property type="entry name" value="HATPase_c"/>
    <property type="match status" value="1"/>
</dbReference>
<evidence type="ECO:0000256" key="2">
    <source>
        <dbReference type="ARBA" id="ARBA00012438"/>
    </source>
</evidence>
<sequence length="104" mass="10784">MDVDPERLGLVLGNQVGNRVKHTPTGAEVRDTGEGIAPVQQARSFEKFYRAPGAPAGGAGLGLSIAKDIVQAHGGDIGVTSAPGQGCTFWFTLPRREEAGPVDS</sequence>
<dbReference type="Proteomes" id="UP000000488">
    <property type="component" value="Chromosome"/>
</dbReference>
<keyword evidence="4 7" id="KW-0418">Kinase</keyword>
<evidence type="ECO:0000256" key="1">
    <source>
        <dbReference type="ARBA" id="ARBA00000085"/>
    </source>
</evidence>
<dbReference type="HOGENOM" id="CLU_2247113_0_0_7"/>
<comment type="catalytic activity">
    <reaction evidence="1">
        <text>ATP + protein L-histidine = ADP + protein N-phospho-L-histidine.</text>
        <dbReference type="EC" id="2.7.13.3"/>
    </reaction>
</comment>
<dbReference type="GO" id="GO:0004673">
    <property type="term" value="F:protein histidine kinase activity"/>
    <property type="evidence" value="ECO:0007669"/>
    <property type="project" value="UniProtKB-EC"/>
</dbReference>
<dbReference type="SUPFAM" id="SSF55874">
    <property type="entry name" value="ATPase domain of HSP90 chaperone/DNA topoisomerase II/histidine kinase"/>
    <property type="match status" value="1"/>
</dbReference>
<dbReference type="Pfam" id="PF02518">
    <property type="entry name" value="HATPase_c"/>
    <property type="match status" value="1"/>
</dbReference>
<keyword evidence="5" id="KW-0902">Two-component regulatory system</keyword>
<feature type="domain" description="Histidine kinase" evidence="6">
    <location>
        <begin position="1"/>
        <end position="97"/>
    </location>
</feature>
<keyword evidence="3" id="KW-0808">Transferase</keyword>
<name>F8CE34_MYXFH</name>
<accession>F8CE34</accession>
<dbReference type="GO" id="GO:0000160">
    <property type="term" value="P:phosphorelay signal transduction system"/>
    <property type="evidence" value="ECO:0007669"/>
    <property type="project" value="UniProtKB-KW"/>
</dbReference>
<dbReference type="InterPro" id="IPR050736">
    <property type="entry name" value="Sensor_HK_Regulatory"/>
</dbReference>
<organism evidence="7 8">
    <name type="scientific">Myxococcus fulvus (strain ATCC BAA-855 / HW-1)</name>
    <dbReference type="NCBI Taxonomy" id="483219"/>
    <lineage>
        <taxon>Bacteria</taxon>
        <taxon>Pseudomonadati</taxon>
        <taxon>Myxococcota</taxon>
        <taxon>Myxococcia</taxon>
        <taxon>Myxococcales</taxon>
        <taxon>Cystobacterineae</taxon>
        <taxon>Myxococcaceae</taxon>
        <taxon>Myxococcus</taxon>
    </lineage>
</organism>
<dbReference type="EMBL" id="CP002830">
    <property type="protein sequence ID" value="AEI63495.1"/>
    <property type="molecule type" value="Genomic_DNA"/>
</dbReference>
<dbReference type="Gene3D" id="3.30.565.10">
    <property type="entry name" value="Histidine kinase-like ATPase, C-terminal domain"/>
    <property type="match status" value="1"/>
</dbReference>
<dbReference type="PRINTS" id="PR00344">
    <property type="entry name" value="BCTRLSENSOR"/>
</dbReference>
<dbReference type="InterPro" id="IPR005467">
    <property type="entry name" value="His_kinase_dom"/>
</dbReference>
<evidence type="ECO:0000313" key="7">
    <source>
        <dbReference type="EMBL" id="AEI63495.1"/>
    </source>
</evidence>
<protein>
    <recommendedName>
        <fullName evidence="2">histidine kinase</fullName>
        <ecNumber evidence="2">2.7.13.3</ecNumber>
    </recommendedName>
</protein>
<dbReference type="PANTHER" id="PTHR43711">
    <property type="entry name" value="TWO-COMPONENT HISTIDINE KINASE"/>
    <property type="match status" value="1"/>
</dbReference>
<evidence type="ECO:0000256" key="4">
    <source>
        <dbReference type="ARBA" id="ARBA00022777"/>
    </source>
</evidence>
<dbReference type="KEGG" id="mfu:LILAB_07910"/>
<evidence type="ECO:0000256" key="3">
    <source>
        <dbReference type="ARBA" id="ARBA00022679"/>
    </source>
</evidence>
<gene>
    <name evidence="7" type="ordered locus">LILAB_07910</name>
</gene>
<dbReference type="EC" id="2.7.13.3" evidence="2"/>
<evidence type="ECO:0000259" key="6">
    <source>
        <dbReference type="PROSITE" id="PS50109"/>
    </source>
</evidence>
<dbReference type="InterPro" id="IPR003594">
    <property type="entry name" value="HATPase_dom"/>
</dbReference>
<dbReference type="eggNOG" id="COG5002">
    <property type="taxonomic scope" value="Bacteria"/>
</dbReference>
<proteinExistence type="predicted"/>
<reference evidence="7 8" key="1">
    <citation type="journal article" date="2011" name="J. Bacteriol.">
        <title>Genome sequence of the halotolerant marine bacterium Myxococcus fulvus HW-1.</title>
        <authorList>
            <person name="Li Z.F."/>
            <person name="Li X."/>
            <person name="Liu H."/>
            <person name="Liu X."/>
            <person name="Han K."/>
            <person name="Wu Z.H."/>
            <person name="Hu W."/>
            <person name="Li F.F."/>
            <person name="Li Y.Z."/>
        </authorList>
    </citation>
    <scope>NUCLEOTIDE SEQUENCE [LARGE SCALE GENOMIC DNA]</scope>
    <source>
        <strain evidence="8">ATCC BAA-855 / HW-1</strain>
    </source>
</reference>
<evidence type="ECO:0000313" key="8">
    <source>
        <dbReference type="Proteomes" id="UP000000488"/>
    </source>
</evidence>
<dbReference type="AlphaFoldDB" id="F8CE34"/>